<evidence type="ECO:0000259" key="8">
    <source>
        <dbReference type="Pfam" id="PF16822"/>
    </source>
</evidence>
<evidence type="ECO:0000256" key="4">
    <source>
        <dbReference type="ARBA" id="ARBA00022729"/>
    </source>
</evidence>
<proteinExistence type="predicted"/>
<evidence type="ECO:0000256" key="5">
    <source>
        <dbReference type="ARBA" id="ARBA00022764"/>
    </source>
</evidence>
<keyword evidence="4" id="KW-0732">Signal</keyword>
<evidence type="ECO:0000256" key="2">
    <source>
        <dbReference type="ARBA" id="ARBA00005182"/>
    </source>
</evidence>
<reference evidence="9 10" key="1">
    <citation type="submission" date="2019-01" db="EMBL/GenBank/DDBJ databases">
        <title>PMF-metabolizing Aryl O-demethylase.</title>
        <authorList>
            <person name="Kim M."/>
        </authorList>
    </citation>
    <scope>NUCLEOTIDE SEQUENCE [LARGE SCALE GENOMIC DNA]</scope>
    <source>
        <strain evidence="9 10">PMF1</strain>
    </source>
</reference>
<dbReference type="KEGG" id="bpro:PMF13cell1_03604"/>
<dbReference type="AlphaFoldDB" id="A0A4P6LZ80"/>
<accession>A0A4P6LZ80</accession>
<evidence type="ECO:0000256" key="1">
    <source>
        <dbReference type="ARBA" id="ARBA00004418"/>
    </source>
</evidence>
<dbReference type="Proteomes" id="UP000289794">
    <property type="component" value="Chromosome"/>
</dbReference>
<protein>
    <recommendedName>
        <fullName evidence="8">AlgX/AlgJ SGNH hydrolase-like domain-containing protein</fullName>
    </recommendedName>
</protein>
<comment type="subcellular location">
    <subcellularLocation>
        <location evidence="1">Periplasm</location>
    </subcellularLocation>
</comment>
<evidence type="ECO:0000256" key="6">
    <source>
        <dbReference type="ARBA" id="ARBA00022841"/>
    </source>
</evidence>
<comment type="pathway">
    <text evidence="2">Glycan biosynthesis; alginate biosynthesis.</text>
</comment>
<keyword evidence="7" id="KW-0472">Membrane</keyword>
<keyword evidence="7" id="KW-0812">Transmembrane</keyword>
<keyword evidence="6" id="KW-0016">Alginate biosynthesis</keyword>
<evidence type="ECO:0000313" key="10">
    <source>
        <dbReference type="Proteomes" id="UP000289794"/>
    </source>
</evidence>
<organism evidence="9 10">
    <name type="scientific">Blautia producta</name>
    <dbReference type="NCBI Taxonomy" id="33035"/>
    <lineage>
        <taxon>Bacteria</taxon>
        <taxon>Bacillati</taxon>
        <taxon>Bacillota</taxon>
        <taxon>Clostridia</taxon>
        <taxon>Lachnospirales</taxon>
        <taxon>Lachnospiraceae</taxon>
        <taxon>Blautia</taxon>
    </lineage>
</organism>
<dbReference type="EMBL" id="CP035945">
    <property type="protein sequence ID" value="QBE98041.1"/>
    <property type="molecule type" value="Genomic_DNA"/>
</dbReference>
<evidence type="ECO:0000256" key="7">
    <source>
        <dbReference type="SAM" id="Phobius"/>
    </source>
</evidence>
<dbReference type="InterPro" id="IPR031811">
    <property type="entry name" value="ALGX/ALGJ_SGNH-like"/>
</dbReference>
<dbReference type="Pfam" id="PF16822">
    <property type="entry name" value="ALGX"/>
    <property type="match status" value="1"/>
</dbReference>
<name>A0A4P6LZ80_9FIRM</name>
<evidence type="ECO:0000313" key="9">
    <source>
        <dbReference type="EMBL" id="QBE98041.1"/>
    </source>
</evidence>
<keyword evidence="3" id="KW-0808">Transferase</keyword>
<keyword evidence="7" id="KW-1133">Transmembrane helix</keyword>
<feature type="domain" description="AlgX/AlgJ SGNH hydrolase-like" evidence="8">
    <location>
        <begin position="114"/>
        <end position="233"/>
    </location>
</feature>
<sequence length="398" mass="45277">MPQAHCGHGTEKLMSERNKNLHRRAAIITGWVFIAVIAFFFLGSLAAKDRTFSEKENRMLEKAPKINAGQIMSGRYEEKFETYFSDQFLLRDMWIEIKAGFDRLTGKVESNGVYLGKDGYLIESFTEPDKKNLEKTCRAMGDFAERHKDIKQYAMVVPNAVEILSDKLPAFAPGADQGEYLDELGTTLEKQGISFLDMRSVLEKNRDKKLYYKTDHHWTTEAAYLAFLEAGKTMGYQGIQTEYSVLPVTGRFQGTLSAKSGFRLGEKEELEVFLPKDGAAGSVVNYVDEQKKTASFYDTKKLDTRDGYACFLGGNHPLIRIETPTQSDKTLLVLKDSYANCYLPFLAAQYRKIVVVDPRYYYGDLEELIQAEEIQEVLYLYNANTFFSDTSLQMVLPV</sequence>
<feature type="transmembrane region" description="Helical" evidence="7">
    <location>
        <begin position="25"/>
        <end position="47"/>
    </location>
</feature>
<gene>
    <name evidence="9" type="ORF">PMF13cell1_03604</name>
</gene>
<keyword evidence="5" id="KW-0574">Periplasm</keyword>
<evidence type="ECO:0000256" key="3">
    <source>
        <dbReference type="ARBA" id="ARBA00022679"/>
    </source>
</evidence>